<feature type="region of interest" description="Disordered" evidence="1">
    <location>
        <begin position="108"/>
        <end position="145"/>
    </location>
</feature>
<evidence type="ECO:0000313" key="2">
    <source>
        <dbReference type="EMBL" id="GMF28106.1"/>
    </source>
</evidence>
<dbReference type="EMBL" id="BSXT01000461">
    <property type="protein sequence ID" value="GMF28106.1"/>
    <property type="molecule type" value="Genomic_DNA"/>
</dbReference>
<gene>
    <name evidence="2" type="ORF">Pfra01_000574600</name>
</gene>
<dbReference type="PANTHER" id="PTHR37067">
    <property type="entry name" value="PX DOMAIN-CONTAINING PROTEIN"/>
    <property type="match status" value="1"/>
</dbReference>
<reference evidence="2" key="1">
    <citation type="submission" date="2023-04" db="EMBL/GenBank/DDBJ databases">
        <title>Phytophthora fragariaefolia NBRC 109709.</title>
        <authorList>
            <person name="Ichikawa N."/>
            <person name="Sato H."/>
            <person name="Tonouchi N."/>
        </authorList>
    </citation>
    <scope>NUCLEOTIDE SEQUENCE</scope>
    <source>
        <strain evidence="2">NBRC 109709</strain>
    </source>
</reference>
<organism evidence="2 3">
    <name type="scientific">Phytophthora fragariaefolia</name>
    <dbReference type="NCBI Taxonomy" id="1490495"/>
    <lineage>
        <taxon>Eukaryota</taxon>
        <taxon>Sar</taxon>
        <taxon>Stramenopiles</taxon>
        <taxon>Oomycota</taxon>
        <taxon>Peronosporomycetes</taxon>
        <taxon>Peronosporales</taxon>
        <taxon>Peronosporaceae</taxon>
        <taxon>Phytophthora</taxon>
    </lineage>
</organism>
<feature type="compositionally biased region" description="Low complexity" evidence="1">
    <location>
        <begin position="120"/>
        <end position="142"/>
    </location>
</feature>
<evidence type="ECO:0000256" key="1">
    <source>
        <dbReference type="SAM" id="MobiDB-lite"/>
    </source>
</evidence>
<evidence type="ECO:0000313" key="3">
    <source>
        <dbReference type="Proteomes" id="UP001165121"/>
    </source>
</evidence>
<proteinExistence type="predicted"/>
<protein>
    <submittedName>
        <fullName evidence="2">Unnamed protein product</fullName>
    </submittedName>
</protein>
<dbReference type="PANTHER" id="PTHR37067:SF3">
    <property type="entry name" value="PX DOMAIN-CONTAINING PROTEIN"/>
    <property type="match status" value="1"/>
</dbReference>
<sequence>MVKRVAPFKPRYAVELGLRVKDCDPETMEVLTASCLFCELFGRESKAGAIRRATDKVAIFKPPFRKDSIQIHLVGQHPTQWGAYSALSSADSKRAFFIAAGATMDLSAEDAARPRKTPRSSSSTHSTSTSTSISTSTSTSVSRPVTVLPKGPSRLQMASGPTVQPVHFLVDRDIVSIVIGVLLPYAARPVPEGQVYQAAAVADFEDMVNASELRTGGLTVDTQAARYRVVLQDPAQFQQFVDYLSTSGSLSNSARMLYASSQPTPVGPFFDERQVPAIDVGKFARYLCAINFQRIAEVAKSAGAYSIELKVAPIAPASFFEAQVEYCLHVQLRVFVEDEVTSFHLLSIPLNKRRQSDPSGSTGVFEIAETALNAIIPRWRDLMVAVVSDSDGITAEGSDDPRFSLRNAVASRFESVAKPGFLRVCCAARQLDSLMQKLFSKILGDGELYSILTALLAYVGRQRVLIATMETSVPSIGDNRWRPIAKIAMWLRRHGVSIREYLEREQATCAPPASWWLRVTLVARIGQEANPIVDQISGLTTGASQPRDAVVRLRSFLIEWFSILGPSGIDDADLAAARPNSYLVISKDGKYSISGSDVCTTLEDLGTYIAEILHLSETASEDNQVAVQATVNEIATAVVNFVSGLSSIVVDIDGVDAGSTELPAVLPHELVKMRGRQFMSIVRPQIQRLLLAGWSRQKIDWIEQDFQDLCGAHFRESSLKRALDSYTDRSSFRDAWSCLQGRFTYLRDFCGIMATAYPTASIGSEMTGGASAASLQIGCNSLAPLSRITSLPGSIESGVSDLSVQAALQAQQFRRLQAVKF</sequence>
<dbReference type="OrthoDB" id="164174at2759"/>
<name>A0A9W6X2Z1_9STRA</name>
<dbReference type="AlphaFoldDB" id="A0A9W6X2Z1"/>
<comment type="caution">
    <text evidence="2">The sequence shown here is derived from an EMBL/GenBank/DDBJ whole genome shotgun (WGS) entry which is preliminary data.</text>
</comment>
<accession>A0A9W6X2Z1</accession>
<keyword evidence="3" id="KW-1185">Reference proteome</keyword>
<dbReference type="Proteomes" id="UP001165121">
    <property type="component" value="Unassembled WGS sequence"/>
</dbReference>